<organism evidence="2 3">
    <name type="scientific">Paxillus rubicundulus Ve08.2h10</name>
    <dbReference type="NCBI Taxonomy" id="930991"/>
    <lineage>
        <taxon>Eukaryota</taxon>
        <taxon>Fungi</taxon>
        <taxon>Dikarya</taxon>
        <taxon>Basidiomycota</taxon>
        <taxon>Agaricomycotina</taxon>
        <taxon>Agaricomycetes</taxon>
        <taxon>Agaricomycetidae</taxon>
        <taxon>Boletales</taxon>
        <taxon>Paxilineae</taxon>
        <taxon>Paxillaceae</taxon>
        <taxon>Paxillus</taxon>
    </lineage>
</organism>
<reference evidence="2 3" key="1">
    <citation type="submission" date="2014-04" db="EMBL/GenBank/DDBJ databases">
        <authorList>
            <consortium name="DOE Joint Genome Institute"/>
            <person name="Kuo A."/>
            <person name="Kohler A."/>
            <person name="Jargeat P."/>
            <person name="Nagy L.G."/>
            <person name="Floudas D."/>
            <person name="Copeland A."/>
            <person name="Barry K.W."/>
            <person name="Cichocki N."/>
            <person name="Veneault-Fourrey C."/>
            <person name="LaButti K."/>
            <person name="Lindquist E.A."/>
            <person name="Lipzen A."/>
            <person name="Lundell T."/>
            <person name="Morin E."/>
            <person name="Murat C."/>
            <person name="Sun H."/>
            <person name="Tunlid A."/>
            <person name="Henrissat B."/>
            <person name="Grigoriev I.V."/>
            <person name="Hibbett D.S."/>
            <person name="Martin F."/>
            <person name="Nordberg H.P."/>
            <person name="Cantor M.N."/>
            <person name="Hua S.X."/>
        </authorList>
    </citation>
    <scope>NUCLEOTIDE SEQUENCE [LARGE SCALE GENOMIC DNA]</scope>
    <source>
        <strain evidence="2 3">Ve08.2h10</strain>
    </source>
</reference>
<evidence type="ECO:0000256" key="1">
    <source>
        <dbReference type="SAM" id="MobiDB-lite"/>
    </source>
</evidence>
<dbReference type="InParanoid" id="A0A0D0E8G2"/>
<protein>
    <submittedName>
        <fullName evidence="2">Uncharacterized protein</fullName>
    </submittedName>
</protein>
<proteinExistence type="predicted"/>
<evidence type="ECO:0000313" key="2">
    <source>
        <dbReference type="EMBL" id="KIK98469.1"/>
    </source>
</evidence>
<gene>
    <name evidence="2" type="ORF">PAXRUDRAFT_823832</name>
</gene>
<reference evidence="3" key="2">
    <citation type="submission" date="2015-01" db="EMBL/GenBank/DDBJ databases">
        <title>Evolutionary Origins and Diversification of the Mycorrhizal Mutualists.</title>
        <authorList>
            <consortium name="DOE Joint Genome Institute"/>
            <consortium name="Mycorrhizal Genomics Consortium"/>
            <person name="Kohler A."/>
            <person name="Kuo A."/>
            <person name="Nagy L.G."/>
            <person name="Floudas D."/>
            <person name="Copeland A."/>
            <person name="Barry K.W."/>
            <person name="Cichocki N."/>
            <person name="Veneault-Fourrey C."/>
            <person name="LaButti K."/>
            <person name="Lindquist E.A."/>
            <person name="Lipzen A."/>
            <person name="Lundell T."/>
            <person name="Morin E."/>
            <person name="Murat C."/>
            <person name="Riley R."/>
            <person name="Ohm R."/>
            <person name="Sun H."/>
            <person name="Tunlid A."/>
            <person name="Henrissat B."/>
            <person name="Grigoriev I.V."/>
            <person name="Hibbett D.S."/>
            <person name="Martin F."/>
        </authorList>
    </citation>
    <scope>NUCLEOTIDE SEQUENCE [LARGE SCALE GENOMIC DNA]</scope>
    <source>
        <strain evidence="3">Ve08.2h10</strain>
    </source>
</reference>
<accession>A0A0D0E8G2</accession>
<dbReference type="HOGENOM" id="CLU_3087925_0_0_1"/>
<dbReference type="Proteomes" id="UP000054538">
    <property type="component" value="Unassembled WGS sequence"/>
</dbReference>
<dbReference type="AlphaFoldDB" id="A0A0D0E8G2"/>
<keyword evidence="3" id="KW-1185">Reference proteome</keyword>
<name>A0A0D0E8G2_9AGAM</name>
<sequence length="52" mass="5735">MERAQRGGDSPDQDSDSPAPPKCTAACTTSAMARYMPIHHLRMQHTMNSFCP</sequence>
<evidence type="ECO:0000313" key="3">
    <source>
        <dbReference type="Proteomes" id="UP000054538"/>
    </source>
</evidence>
<dbReference type="EMBL" id="KN824891">
    <property type="protein sequence ID" value="KIK98469.1"/>
    <property type="molecule type" value="Genomic_DNA"/>
</dbReference>
<feature type="region of interest" description="Disordered" evidence="1">
    <location>
        <begin position="1"/>
        <end position="24"/>
    </location>
</feature>